<feature type="region of interest" description="Disordered" evidence="1">
    <location>
        <begin position="1301"/>
        <end position="1352"/>
    </location>
</feature>
<keyword evidence="3" id="KW-1185">Reference proteome</keyword>
<feature type="region of interest" description="Disordered" evidence="1">
    <location>
        <begin position="1209"/>
        <end position="1272"/>
    </location>
</feature>
<feature type="region of interest" description="Disordered" evidence="1">
    <location>
        <begin position="57"/>
        <end position="124"/>
    </location>
</feature>
<feature type="compositionally biased region" description="Basic and acidic residues" evidence="1">
    <location>
        <begin position="1229"/>
        <end position="1241"/>
    </location>
</feature>
<feature type="compositionally biased region" description="Polar residues" evidence="1">
    <location>
        <begin position="537"/>
        <end position="551"/>
    </location>
</feature>
<organism evidence="2 3">
    <name type="scientific">Chionoecetes opilio</name>
    <name type="common">Atlantic snow crab</name>
    <name type="synonym">Cancer opilio</name>
    <dbReference type="NCBI Taxonomy" id="41210"/>
    <lineage>
        <taxon>Eukaryota</taxon>
        <taxon>Metazoa</taxon>
        <taxon>Ecdysozoa</taxon>
        <taxon>Arthropoda</taxon>
        <taxon>Crustacea</taxon>
        <taxon>Multicrustacea</taxon>
        <taxon>Malacostraca</taxon>
        <taxon>Eumalacostraca</taxon>
        <taxon>Eucarida</taxon>
        <taxon>Decapoda</taxon>
        <taxon>Pleocyemata</taxon>
        <taxon>Brachyura</taxon>
        <taxon>Eubrachyura</taxon>
        <taxon>Majoidea</taxon>
        <taxon>Majidae</taxon>
        <taxon>Chionoecetes</taxon>
    </lineage>
</organism>
<feature type="region of interest" description="Disordered" evidence="1">
    <location>
        <begin position="507"/>
        <end position="606"/>
    </location>
</feature>
<evidence type="ECO:0000313" key="2">
    <source>
        <dbReference type="EMBL" id="KAG0693508.1"/>
    </source>
</evidence>
<evidence type="ECO:0000256" key="1">
    <source>
        <dbReference type="SAM" id="MobiDB-lite"/>
    </source>
</evidence>
<feature type="compositionally biased region" description="Basic and acidic residues" evidence="1">
    <location>
        <begin position="810"/>
        <end position="842"/>
    </location>
</feature>
<sequence length="1352" mass="145398">MYLSPSWHGGQGHEAFSTSSDTEPNAWEDTDSESWIALVPQDTLGSAPCTASSLCQREEIEGGSSLDMPVGGTSQERETEYDSEETQTMQAAVSQAEERGSKTLPSRGRNHIPRQRGETPGSDCPPVAGIAAFVRRFGQPLNLDTETPIARSGELIFSPGGDQGFIVPGGVHAYYGSASDIENLEWADSGELALVPVRDAVEGADAEPSQVPALDNSVGDLERNSPVGLSTPDAEVDLPVTSGRTLVSKKPQKGIRPPAVGQSEEVIVQASRKDLGSTDGEESEEESRKIMPQEAAAAVSNSTEVQLGSLGSQSENTDSVSTVLDMRRGEVQGCERDCVSSTAMPPPALGGEAPLIQTIPKPSFVVGGLISPRGRRRQFQDTVRGRMQDVKASLKVGSDNTDEPVDRQHYLNQLPLRPSMISATEPEVSLASLISMESTNPPDSSDRVTSPSVLSVSSVASSKRMEWDSGADVGYLGSNIHVTPAASLSTLERIALGSYASVLRTEPEGTTQAKEKQRGSKKGGKSATIKGADKGATSKQLVGEPSSSSPLHSARTHHNRGDKVYLSSSEENLSGKLSSPAQSPRRRLRRRALPGSPREGDASLRRSNLAMHFLDRRLRETIREHHREGKSCSLVELAMPAVGSGQCQRSSSQQSLPSVATSQASSGGSVVAEKDLPGVPSSASWNKKGDQLVTNTSTSTSTLVQSMSPLPVGSTLASTTTSTVTPGSLQHQSAEKEGHKSMTGDSRCSSMSSLAIHAKEYLQYRRGRPSWTSSGNDVSSRSEVSSPGWLPSHTDTDSVTSRPFSTDEPGDLKARKNSENAKNHEYMVRKDSSSDLESREVRVTSSSTSPGHLADSQNGGADSTESTLESQVSLQSFNNALHALSVKLQEHIQALLDNGSLRKEQDYNKLQDYVRFVGLPSVTEEECRLRQGVAGVITRMFGEIAFDPAHLTTDTSNTFTSETSDSHAGDPRLPTPGTCEELDVPLPWPDDGSTRDEGEYAGREQEQQGDGGRGEEQVCTKEQEQQGDGKEQEKIVVEEHRCTTPGGTVVVVPYRPPSASRTYFMAVSHEWEAGLVEGEHVPVPGAVADAGLPRGQAEGEQEEGATPPPPVTPRYSRVPSASVSSNEWDSEKLVSVEGVTLREAEHKTLPSLPSLSPDHYLLPRSHGSGTQSDSSPSHSNHSFLHAWPAKELSGSQWWTGDGRRERLYTDKRGGLHVAHQPPDYTDDHDDSHPSESLSDHDHRHRHHSGEGGRLPARPWTSSGSESAYETIRERHRHVDEALASSFEFYSTSPRDARLLGYVSSEGQEGEEAERQAAEAPMPPLSPARSDSATQSRSLSCPWQQQTTTTPPH</sequence>
<feature type="region of interest" description="Disordered" evidence="1">
    <location>
        <begin position="767"/>
        <end position="867"/>
    </location>
</feature>
<feature type="region of interest" description="Disordered" evidence="1">
    <location>
        <begin position="955"/>
        <end position="1034"/>
    </location>
</feature>
<reference evidence="2" key="1">
    <citation type="submission" date="2020-07" db="EMBL/GenBank/DDBJ databases">
        <title>The High-quality genome of the commercially important snow crab, Chionoecetes opilio.</title>
        <authorList>
            <person name="Jeong J.-H."/>
            <person name="Ryu S."/>
        </authorList>
    </citation>
    <scope>NUCLEOTIDE SEQUENCE</scope>
    <source>
        <strain evidence="2">MADBK_172401_WGS</strain>
        <tissue evidence="2">Digestive gland</tissue>
    </source>
</reference>
<name>A0A8J8WC93_CHIOP</name>
<dbReference type="EMBL" id="JACEEZ010026301">
    <property type="protein sequence ID" value="KAG0693508.1"/>
    <property type="molecule type" value="Genomic_DNA"/>
</dbReference>
<feature type="compositionally biased region" description="Low complexity" evidence="1">
    <location>
        <begin position="1343"/>
        <end position="1352"/>
    </location>
</feature>
<feature type="compositionally biased region" description="Basic and acidic residues" evidence="1">
    <location>
        <begin position="992"/>
        <end position="1034"/>
    </location>
</feature>
<accession>A0A8J8WC93</accession>
<dbReference type="Proteomes" id="UP000770661">
    <property type="component" value="Unassembled WGS sequence"/>
</dbReference>
<comment type="caution">
    <text evidence="2">The sequence shown here is derived from an EMBL/GenBank/DDBJ whole genome shotgun (WGS) entry which is preliminary data.</text>
</comment>
<gene>
    <name evidence="2" type="ORF">GWK47_027472</name>
</gene>
<feature type="compositionally biased region" description="Polar residues" evidence="1">
    <location>
        <begin position="855"/>
        <end position="867"/>
    </location>
</feature>
<feature type="compositionally biased region" description="Low complexity" evidence="1">
    <location>
        <begin position="645"/>
        <end position="662"/>
    </location>
</feature>
<feature type="region of interest" description="Disordered" evidence="1">
    <location>
        <begin position="203"/>
        <end position="288"/>
    </location>
</feature>
<feature type="region of interest" description="Disordered" evidence="1">
    <location>
        <begin position="645"/>
        <end position="750"/>
    </location>
</feature>
<feature type="compositionally biased region" description="Basic and acidic residues" evidence="1">
    <location>
        <begin position="733"/>
        <end position="742"/>
    </location>
</feature>
<feature type="region of interest" description="Disordered" evidence="1">
    <location>
        <begin position="1147"/>
        <end position="1182"/>
    </location>
</feature>
<feature type="compositionally biased region" description="Low complexity" evidence="1">
    <location>
        <begin position="691"/>
        <end position="729"/>
    </location>
</feature>
<feature type="compositionally biased region" description="Polar residues" evidence="1">
    <location>
        <begin position="770"/>
        <end position="785"/>
    </location>
</feature>
<feature type="compositionally biased region" description="Low complexity" evidence="1">
    <location>
        <begin position="1172"/>
        <end position="1182"/>
    </location>
</feature>
<feature type="region of interest" description="Disordered" evidence="1">
    <location>
        <begin position="1"/>
        <end position="33"/>
    </location>
</feature>
<feature type="compositionally biased region" description="Polar residues" evidence="1">
    <location>
        <begin position="566"/>
        <end position="576"/>
    </location>
</feature>
<dbReference type="OrthoDB" id="6377713at2759"/>
<protein>
    <submittedName>
        <fullName evidence="2">Uncharacterized protein</fullName>
    </submittedName>
</protein>
<feature type="compositionally biased region" description="Polar residues" evidence="1">
    <location>
        <begin position="1328"/>
        <end position="1342"/>
    </location>
</feature>
<proteinExistence type="predicted"/>
<feature type="region of interest" description="Disordered" evidence="1">
    <location>
        <begin position="1089"/>
        <end position="1130"/>
    </location>
</feature>
<evidence type="ECO:0000313" key="3">
    <source>
        <dbReference type="Proteomes" id="UP000770661"/>
    </source>
</evidence>